<dbReference type="Proteomes" id="UP000836402">
    <property type="component" value="Unassembled WGS sequence"/>
</dbReference>
<dbReference type="Pfam" id="PF01301">
    <property type="entry name" value="Glyco_hydro_35"/>
    <property type="match status" value="1"/>
</dbReference>
<keyword evidence="11" id="KW-1185">Reference proteome</keyword>
<dbReference type="SUPFAM" id="SSF51445">
    <property type="entry name" value="(Trans)glycosidases"/>
    <property type="match status" value="1"/>
</dbReference>
<dbReference type="InterPro" id="IPR017853">
    <property type="entry name" value="GH"/>
</dbReference>
<keyword evidence="7" id="KW-0326">Glycosidase</keyword>
<evidence type="ECO:0000259" key="9">
    <source>
        <dbReference type="SMART" id="SM01029"/>
    </source>
</evidence>
<evidence type="ECO:0000256" key="5">
    <source>
        <dbReference type="ARBA" id="ARBA00022801"/>
    </source>
</evidence>
<dbReference type="EC" id="3.2.1.23" evidence="3"/>
<proteinExistence type="inferred from homology"/>
<comment type="caution">
    <text evidence="10">The sequence shown here is derived from an EMBL/GenBank/DDBJ whole genome shotgun (WGS) entry which is preliminary data.</text>
</comment>
<dbReference type="PANTHER" id="PTHR23421">
    <property type="entry name" value="BETA-GALACTOSIDASE RELATED"/>
    <property type="match status" value="1"/>
</dbReference>
<evidence type="ECO:0000256" key="1">
    <source>
        <dbReference type="ARBA" id="ARBA00001412"/>
    </source>
</evidence>
<comment type="similarity">
    <text evidence="2 8">Belongs to the glycosyl hydrolase 35 family.</text>
</comment>
<dbReference type="InterPro" id="IPR008979">
    <property type="entry name" value="Galactose-bd-like_sf"/>
</dbReference>
<reference evidence="10" key="1">
    <citation type="submission" date="2020-10" db="EMBL/GenBank/DDBJ databases">
        <authorList>
            <person name="Sedaghatjoo S."/>
        </authorList>
    </citation>
    <scope>NUCLEOTIDE SEQUENCE</scope>
    <source>
        <strain evidence="10">AZH3</strain>
    </source>
</reference>
<dbReference type="Gene3D" id="2.60.120.260">
    <property type="entry name" value="Galactose-binding domain-like"/>
    <property type="match status" value="2"/>
</dbReference>
<protein>
    <recommendedName>
        <fullName evidence="3">beta-galactosidase</fullName>
        <ecNumber evidence="3">3.2.1.23</ecNumber>
    </recommendedName>
</protein>
<keyword evidence="5" id="KW-0378">Hydrolase</keyword>
<dbReference type="InterPro" id="IPR025972">
    <property type="entry name" value="BetaGal_dom3"/>
</dbReference>
<dbReference type="SUPFAM" id="SSF49785">
    <property type="entry name" value="Galactose-binding domain-like"/>
    <property type="match status" value="2"/>
</dbReference>
<dbReference type="InterPro" id="IPR037110">
    <property type="entry name" value="Betagal_dom2_sf"/>
</dbReference>
<dbReference type="SMART" id="SM01029">
    <property type="entry name" value="BetaGal_dom2"/>
    <property type="match status" value="1"/>
</dbReference>
<evidence type="ECO:0000256" key="8">
    <source>
        <dbReference type="RuleBase" id="RU003679"/>
    </source>
</evidence>
<organism evidence="10 11">
    <name type="scientific">Tilletia caries</name>
    <name type="common">wheat bunt fungus</name>
    <dbReference type="NCBI Taxonomy" id="13290"/>
    <lineage>
        <taxon>Eukaryota</taxon>
        <taxon>Fungi</taxon>
        <taxon>Dikarya</taxon>
        <taxon>Basidiomycota</taxon>
        <taxon>Ustilaginomycotina</taxon>
        <taxon>Exobasidiomycetes</taxon>
        <taxon>Tilletiales</taxon>
        <taxon>Tilletiaceae</taxon>
        <taxon>Tilletia</taxon>
    </lineage>
</organism>
<keyword evidence="4" id="KW-0732">Signal</keyword>
<evidence type="ECO:0000313" key="10">
    <source>
        <dbReference type="EMBL" id="CAD6897414.1"/>
    </source>
</evidence>
<dbReference type="InterPro" id="IPR001944">
    <property type="entry name" value="Glycoside_Hdrlase_35"/>
</dbReference>
<dbReference type="EMBL" id="CAJHJG010000103">
    <property type="protein sequence ID" value="CAD6897414.1"/>
    <property type="molecule type" value="Genomic_DNA"/>
</dbReference>
<evidence type="ECO:0000256" key="6">
    <source>
        <dbReference type="ARBA" id="ARBA00023180"/>
    </source>
</evidence>
<evidence type="ECO:0000256" key="2">
    <source>
        <dbReference type="ARBA" id="ARBA00009809"/>
    </source>
</evidence>
<keyword evidence="6" id="KW-0325">Glycoprotein</keyword>
<accession>A0ABN7IK39</accession>
<dbReference type="Gene3D" id="3.20.20.80">
    <property type="entry name" value="Glycosidases"/>
    <property type="match status" value="1"/>
</dbReference>
<gene>
    <name evidence="10" type="ORF">JKIAZH3_G2751</name>
</gene>
<dbReference type="SUPFAM" id="SSF51011">
    <property type="entry name" value="Glycosyl hydrolase domain"/>
    <property type="match status" value="1"/>
</dbReference>
<dbReference type="Pfam" id="PF13364">
    <property type="entry name" value="BetaGal_ABD2"/>
    <property type="match status" value="2"/>
</dbReference>
<dbReference type="Pfam" id="PF13363">
    <property type="entry name" value="BetaGal_dom3"/>
    <property type="match status" value="1"/>
</dbReference>
<dbReference type="InterPro" id="IPR018954">
    <property type="entry name" value="Betagal_dom2"/>
</dbReference>
<evidence type="ECO:0000256" key="4">
    <source>
        <dbReference type="ARBA" id="ARBA00022729"/>
    </source>
</evidence>
<dbReference type="PRINTS" id="PR00742">
    <property type="entry name" value="GLHYDRLASE35"/>
</dbReference>
<sequence length="1164" mass="127670">MRVMIRGNTRPSRSLLAAVLASFTFTLLATLCIASPAPWMSPSDAPSQSSDAGQHVFAWADGPSIESVIKSGPEDEGDLRRARGTDQKAVQWDQYSMVLAGKRTFLFSVEFHPWRLPVPGLWRDVLEKFKVAGFNCVSIYTHWGLMQPTPDPASLNFDHMHDLGAFLDLAKEVGLFVIVRPGPYINAETTAGGMATWTTRLGSTLRTNATEWEQAWTPYLTAISDVVKPRQLVWDGDVPGKGVSGGSVIAVQADNEYHAGPKRDAYIRSLVQFYKDQGFWVPITYNDIGQQNSFVDIVDLWGLDSYPLGFDCSHPDKWQQIPDDYLARHERTNPDQPFMIPEWQGGSYDPYGGEGFGACAELTGPAFTRLATEAMLAQRVTWLSFYMGFGGTNWGGLASPDVYTSYDYAAPISESRQLTPKYGAVKALAHLIRSFPDLAKTERVSVRKRHDGLMVTELRNPETNAGFYFVRHTDSSSREETRYELAVNTSQGLQRLPRASGAKLALAGRASQVICTDRTLPGGHHLLYTTASLFFAGAIDGVDVLVMYAEPEAGPIETVFAHPPGTSASAFEHGIKQMPGGQVQITPGVNRTEITYDPKGNTSNTAAAGAGSEGDDVSWLYFDFGGVPLLLVYAHPSAVDRLQANIIANGPVEGFANFWELGAQDTVLSYLSEPGLVRSATYSDDGSELRFEGQTNVTTLLKFVARQSVKTVTWNGESVPFLEDGPIKSVGLPGLSDDVATWTPPSLEDLEWTYADSLPELQADFPFDEHLVRANKTAEDTVNPYFQDALVQTQGQVLFASEYGFHGNFILWRGGFRLNSSSSTPSDELKGIKLHLEGGRFFAFSVWLNGRFLGSATGDKAHGAVQKEFTFGPSDLVPGVGAEQSLVIVQDHTGIEMEYGDLPIGLKEDGAGADHPFFKSASSTDQYEAVKLPRGIISYDFIYHHHHRSSTSRPPQEERKRESINVTWHLAGNLHGEDAPDRVRSHLNEGGLFAERAGWHLPGFNGTDSWERRSPLEGIGRGWTRGQPGVGFFRAEFGLDVPGLETHDVSLAFRFPAILKNKDKGERPQYRALLYVNGWQMGKYVPSLGPQDVFPVPRGILDYSGTNSVGLALWALEAGERHGRLDGGVRLEVVAKWRGPAVGAVGAESVVVNNPTWEELRGTS</sequence>
<dbReference type="InterPro" id="IPR031330">
    <property type="entry name" value="Gly_Hdrlase_35_cat"/>
</dbReference>
<dbReference type="InterPro" id="IPR036833">
    <property type="entry name" value="BetaGal_dom3_sf"/>
</dbReference>
<comment type="catalytic activity">
    <reaction evidence="1">
        <text>Hydrolysis of terminal non-reducing beta-D-galactose residues in beta-D-galactosides.</text>
        <dbReference type="EC" id="3.2.1.23"/>
    </reaction>
</comment>
<evidence type="ECO:0000256" key="7">
    <source>
        <dbReference type="ARBA" id="ARBA00023295"/>
    </source>
</evidence>
<evidence type="ECO:0000256" key="3">
    <source>
        <dbReference type="ARBA" id="ARBA00012756"/>
    </source>
</evidence>
<dbReference type="Gene3D" id="2.60.390.10">
    <property type="entry name" value="Beta-galactosidase, domain 3"/>
    <property type="match status" value="1"/>
</dbReference>
<feature type="domain" description="Beta-galactosidase" evidence="9">
    <location>
        <begin position="437"/>
        <end position="596"/>
    </location>
</feature>
<dbReference type="InterPro" id="IPR025300">
    <property type="entry name" value="BetaGal_jelly_roll_dom"/>
</dbReference>
<name>A0ABN7IK39_9BASI</name>
<dbReference type="Gene3D" id="2.102.20.10">
    <property type="entry name" value="Beta-galactosidase, domain 2"/>
    <property type="match status" value="1"/>
</dbReference>
<evidence type="ECO:0000313" key="11">
    <source>
        <dbReference type="Proteomes" id="UP000836402"/>
    </source>
</evidence>
<dbReference type="SUPFAM" id="SSF117100">
    <property type="entry name" value="Beta-galactosidase LacA, domain 3"/>
    <property type="match status" value="1"/>
</dbReference>
<dbReference type="Pfam" id="PF10435">
    <property type="entry name" value="BetaGal_dom2"/>
    <property type="match status" value="1"/>
</dbReference>